<organism evidence="2 3">
    <name type="scientific">Anisodus acutangulus</name>
    <dbReference type="NCBI Taxonomy" id="402998"/>
    <lineage>
        <taxon>Eukaryota</taxon>
        <taxon>Viridiplantae</taxon>
        <taxon>Streptophyta</taxon>
        <taxon>Embryophyta</taxon>
        <taxon>Tracheophyta</taxon>
        <taxon>Spermatophyta</taxon>
        <taxon>Magnoliopsida</taxon>
        <taxon>eudicotyledons</taxon>
        <taxon>Gunneridae</taxon>
        <taxon>Pentapetalae</taxon>
        <taxon>asterids</taxon>
        <taxon>lamiids</taxon>
        <taxon>Solanales</taxon>
        <taxon>Solanaceae</taxon>
        <taxon>Solanoideae</taxon>
        <taxon>Hyoscyameae</taxon>
        <taxon>Anisodus</taxon>
    </lineage>
</organism>
<keyword evidence="3" id="KW-1185">Reference proteome</keyword>
<reference evidence="3" key="1">
    <citation type="journal article" date="2023" name="Proc. Natl. Acad. Sci. U.S.A.">
        <title>Genomic and structural basis for evolution of tropane alkaloid biosynthesis.</title>
        <authorList>
            <person name="Wanga Y.-J."/>
            <person name="Taina T."/>
            <person name="Yua J.-Y."/>
            <person name="Lia J."/>
            <person name="Xua B."/>
            <person name="Chenc J."/>
            <person name="D'Auriad J.C."/>
            <person name="Huanga J.-P."/>
            <person name="Huanga S.-X."/>
        </authorList>
    </citation>
    <scope>NUCLEOTIDE SEQUENCE [LARGE SCALE GENOMIC DNA]</scope>
    <source>
        <strain evidence="3">cv. KIB-2019</strain>
    </source>
</reference>
<name>A0A9Q1N843_9SOLA</name>
<dbReference type="AlphaFoldDB" id="A0A9Q1N843"/>
<protein>
    <submittedName>
        <fullName evidence="2">Uncharacterized protein</fullName>
    </submittedName>
</protein>
<feature type="compositionally biased region" description="Low complexity" evidence="1">
    <location>
        <begin position="54"/>
        <end position="64"/>
    </location>
</feature>
<gene>
    <name evidence="2" type="ORF">K7X08_026209</name>
</gene>
<accession>A0A9Q1N843</accession>
<feature type="region of interest" description="Disordered" evidence="1">
    <location>
        <begin position="37"/>
        <end position="72"/>
    </location>
</feature>
<sequence>MKTILLGEIDVPESVAHSTPGESADIAEGSVKFQNAPNSVARDTSGEFADVDEGSVQSQGGESSKGSDDDFEDIMDVASFGVDVAYDIETHAVTKTYKRWKRPKLSNVTI</sequence>
<comment type="caution">
    <text evidence="2">The sequence shown here is derived from an EMBL/GenBank/DDBJ whole genome shotgun (WGS) entry which is preliminary data.</text>
</comment>
<evidence type="ECO:0000313" key="2">
    <source>
        <dbReference type="EMBL" id="KAJ8574404.1"/>
    </source>
</evidence>
<evidence type="ECO:0000313" key="3">
    <source>
        <dbReference type="Proteomes" id="UP001152561"/>
    </source>
</evidence>
<dbReference type="EMBL" id="JAJAGQ010000001">
    <property type="protein sequence ID" value="KAJ8574404.1"/>
    <property type="molecule type" value="Genomic_DNA"/>
</dbReference>
<proteinExistence type="predicted"/>
<dbReference type="Proteomes" id="UP001152561">
    <property type="component" value="Unassembled WGS sequence"/>
</dbReference>
<evidence type="ECO:0000256" key="1">
    <source>
        <dbReference type="SAM" id="MobiDB-lite"/>
    </source>
</evidence>